<organism evidence="2 3">
    <name type="scientific">Asbolus verrucosus</name>
    <name type="common">Desert ironclad beetle</name>
    <dbReference type="NCBI Taxonomy" id="1661398"/>
    <lineage>
        <taxon>Eukaryota</taxon>
        <taxon>Metazoa</taxon>
        <taxon>Ecdysozoa</taxon>
        <taxon>Arthropoda</taxon>
        <taxon>Hexapoda</taxon>
        <taxon>Insecta</taxon>
        <taxon>Pterygota</taxon>
        <taxon>Neoptera</taxon>
        <taxon>Endopterygota</taxon>
        <taxon>Coleoptera</taxon>
        <taxon>Polyphaga</taxon>
        <taxon>Cucujiformia</taxon>
        <taxon>Tenebrionidae</taxon>
        <taxon>Pimeliinae</taxon>
        <taxon>Asbolus</taxon>
    </lineage>
</organism>
<dbReference type="STRING" id="1661398.A0A482VRH1"/>
<dbReference type="PANTHER" id="PTHR43157:SF31">
    <property type="entry name" value="PHOSPHATIDYLINOSITOL-GLYCAN BIOSYNTHESIS CLASS F PROTEIN"/>
    <property type="match status" value="1"/>
</dbReference>
<dbReference type="InterPro" id="IPR036291">
    <property type="entry name" value="NAD(P)-bd_dom_sf"/>
</dbReference>
<dbReference type="Proteomes" id="UP000292052">
    <property type="component" value="Unassembled WGS sequence"/>
</dbReference>
<dbReference type="PANTHER" id="PTHR43157">
    <property type="entry name" value="PHOSPHATIDYLINOSITOL-GLYCAN BIOSYNTHESIS CLASS F PROTEIN-RELATED"/>
    <property type="match status" value="1"/>
</dbReference>
<gene>
    <name evidence="2" type="ORF">BDFB_009083</name>
</gene>
<keyword evidence="1" id="KW-0560">Oxidoreductase</keyword>
<dbReference type="SUPFAM" id="SSF51735">
    <property type="entry name" value="NAD(P)-binding Rossmann-fold domains"/>
    <property type="match status" value="2"/>
</dbReference>
<keyword evidence="3" id="KW-1185">Reference proteome</keyword>
<reference evidence="2 3" key="1">
    <citation type="submission" date="2017-03" db="EMBL/GenBank/DDBJ databases">
        <title>Genome of the blue death feigning beetle - Asbolus verrucosus.</title>
        <authorList>
            <person name="Rider S.D."/>
        </authorList>
    </citation>
    <scope>NUCLEOTIDE SEQUENCE [LARGE SCALE GENOMIC DNA]</scope>
    <source>
        <strain evidence="2">Butters</strain>
        <tissue evidence="2">Head and leg muscle</tissue>
    </source>
</reference>
<evidence type="ECO:0000313" key="2">
    <source>
        <dbReference type="EMBL" id="RZC35280.1"/>
    </source>
</evidence>
<dbReference type="Gene3D" id="3.40.50.720">
    <property type="entry name" value="NAD(P)-binding Rossmann-like Domain"/>
    <property type="match status" value="2"/>
</dbReference>
<comment type="caution">
    <text evidence="2">The sequence shown here is derived from an EMBL/GenBank/DDBJ whole genome shotgun (WGS) entry which is preliminary data.</text>
</comment>
<name>A0A482VRH1_ASBVE</name>
<dbReference type="Pfam" id="PF00106">
    <property type="entry name" value="adh_short"/>
    <property type="match status" value="2"/>
</dbReference>
<dbReference type="GO" id="GO:0016491">
    <property type="term" value="F:oxidoreductase activity"/>
    <property type="evidence" value="ECO:0007669"/>
    <property type="project" value="UniProtKB-KW"/>
</dbReference>
<dbReference type="AlphaFoldDB" id="A0A482VRH1"/>
<dbReference type="OrthoDB" id="191139at2759"/>
<proteinExistence type="predicted"/>
<evidence type="ECO:0000313" key="3">
    <source>
        <dbReference type="Proteomes" id="UP000292052"/>
    </source>
</evidence>
<dbReference type="InterPro" id="IPR002347">
    <property type="entry name" value="SDR_fam"/>
</dbReference>
<evidence type="ECO:0000256" key="1">
    <source>
        <dbReference type="ARBA" id="ARBA00023002"/>
    </source>
</evidence>
<sequence length="555" mass="62128">MLYVFLVLCAVILAVYSFLIYYLKTTVWCRSQTCLVGKTAIVTGANTGNSFFFLLLNLKMLIKAGIGYETALDFAKRGARVILACRDEQKAQVARTSIIRETGNSNIVVKIINLASFDSVRAFVKDINANESRLDILVNNAGAGGIGDKRSKDGHQLLMQINYYSSFLLTNLLLDLLKKSAPSRVINVSSIFAKYATEFDLAAINEFSGIYNTSEEGAQTSIYTSVAKEIEKYNGEHFDNCQRVEPYKTTECPELPQKLWERTQEIVQLKPEEIQLLMNAVGIGFQTALALADQNSRVIMADKQDLTQSKEQIIKKTNNTNVVIKFIDFTSLISIRSFAKKIKEEEKRLDVLVNNVGVFCLGKERTDDGLQATMQVNHFGPFLLTYLLSELLIKSAPSRVLFVSSIGAFFHRLTIDNINNPDVTPWDSLSSLLIYYNSKLCNIIIANGFAERLKCYGVTCNSLHPGMTSTTFLWKNQLLPSPLNFFIQNAEMGAQSSIFLSASKSVDSVSGKFFVDMKEHQQPRITTDSEFCRAVWAASEYFVGLTREEKSANFN</sequence>
<accession>A0A482VRH1</accession>
<dbReference type="EMBL" id="QDEB01072382">
    <property type="protein sequence ID" value="RZC35280.1"/>
    <property type="molecule type" value="Genomic_DNA"/>
</dbReference>
<protein>
    <submittedName>
        <fullName evidence="2">Adh short domain containing protein</fullName>
    </submittedName>
</protein>